<keyword evidence="8" id="KW-0067">ATP-binding</keyword>
<dbReference type="Pfam" id="PF13458">
    <property type="entry name" value="Peripla_BP_6"/>
    <property type="match status" value="1"/>
</dbReference>
<keyword evidence="11" id="KW-0802">TPR repeat</keyword>
<dbReference type="KEGG" id="cyc:PCC7424_0941"/>
<dbReference type="CDD" id="cd06268">
    <property type="entry name" value="PBP1_ABC_transporter_LIVBP-like"/>
    <property type="match status" value="1"/>
</dbReference>
<dbReference type="InterPro" id="IPR000719">
    <property type="entry name" value="Prot_kinase_dom"/>
</dbReference>
<accession>B7KIJ1</accession>
<evidence type="ECO:0000256" key="10">
    <source>
        <dbReference type="ARBA" id="ARBA00048679"/>
    </source>
</evidence>
<dbReference type="EC" id="2.7.11.1" evidence="2"/>
<feature type="domain" description="Protein kinase" evidence="12">
    <location>
        <begin position="13"/>
        <end position="272"/>
    </location>
</feature>
<sequence length="758" mass="86299">MPLNPADIIRERYRIIRLLGVGGFGETYLVEDLDCFQTQKVLKRLTEPNATQEAQELFQQEAELLLRLGTEHPQIPQIFAYFAEDDRFYLVQEYIQGHCLDEELTTPWSEEKVINFLEDLLCIVQDIHQQRVIHRDIKPSNLIRRDRDQKIVLIDFGAATVRRTDRAPTATRIIGTLGYAPAEQLMGYPQFNSDLYAVGIIAIQALTGSDPTQEKWELNHEDQFIWSQQVNLNPQLATIINKMTAYDFKKRYQLVEEGLTNLRELERKETVIDGDKQKKNKENNLLKISLGAGIILSFIWIVWQLFPKPCPVSESDFISCAGVIINDDHFSLAKEEGVKAYQEGNYTEALSKFKQARKEQPNDPESLIYLNNVELIVNQTPTYTIAVSLPLKDKNNGSDAGQEILRGVAQAQQYINNNNLIKDYGLQVIIADDDNKPSRAKTIAKKLGKVPKILGVIGNYPSDVTQASIPVYEQHQLVLISPTSTSEDLTNSSPFFFRTVSPDENKAKEIANYLIKNNIQKVAVFYNADSNFSQSFKKAFERSFQGRSIQLFDQLKNQNFNAYQAMEEVRKQGSQAIFLIPDGRVEDYSFNNGLDLIVANNNKLPLIGSDTLYSSFTLNRRKFAEGIVIAIPWHPLNSKDQEFPKRAEKEWKGSVSWRTAMGYDATLTLAQALAEHPSSNFLDSIMIKLNPKLKRIQLQKTLRHPNFKAQGVTGEISFSQGDRQENIVQLVTLIANPCSDRDYIFVPFEKARLLTCQK</sequence>
<evidence type="ECO:0000313" key="13">
    <source>
        <dbReference type="EMBL" id="ACK69397.1"/>
    </source>
</evidence>
<dbReference type="Proteomes" id="UP000002384">
    <property type="component" value="Chromosome"/>
</dbReference>
<dbReference type="Gene3D" id="3.30.200.20">
    <property type="entry name" value="Phosphorylase Kinase, domain 1"/>
    <property type="match status" value="1"/>
</dbReference>
<dbReference type="SUPFAM" id="SSF53822">
    <property type="entry name" value="Periplasmic binding protein-like I"/>
    <property type="match status" value="1"/>
</dbReference>
<dbReference type="HOGENOM" id="CLU_016565_0_0_3"/>
<evidence type="ECO:0000313" key="14">
    <source>
        <dbReference type="Proteomes" id="UP000002384"/>
    </source>
</evidence>
<evidence type="ECO:0000256" key="9">
    <source>
        <dbReference type="ARBA" id="ARBA00047899"/>
    </source>
</evidence>
<dbReference type="Gene3D" id="3.40.50.2300">
    <property type="match status" value="2"/>
</dbReference>
<keyword evidence="4" id="KW-0808">Transferase</keyword>
<gene>
    <name evidence="13" type="ordered locus">PCC7424_0941</name>
</gene>
<dbReference type="PROSITE" id="PS50005">
    <property type="entry name" value="TPR"/>
    <property type="match status" value="1"/>
</dbReference>
<dbReference type="SUPFAM" id="SSF56112">
    <property type="entry name" value="Protein kinase-like (PK-like)"/>
    <property type="match status" value="1"/>
</dbReference>
<evidence type="ECO:0000256" key="4">
    <source>
        <dbReference type="ARBA" id="ARBA00022679"/>
    </source>
</evidence>
<dbReference type="AlphaFoldDB" id="B7KIJ1"/>
<keyword evidence="6" id="KW-0547">Nucleotide-binding</keyword>
<dbReference type="Gene3D" id="1.10.510.10">
    <property type="entry name" value="Transferase(Phosphotransferase) domain 1"/>
    <property type="match status" value="1"/>
</dbReference>
<dbReference type="InterPro" id="IPR028081">
    <property type="entry name" value="Leu-bd"/>
</dbReference>
<name>B7KIJ1_GLOC7</name>
<protein>
    <recommendedName>
        <fullName evidence="2">non-specific serine/threonine protein kinase</fullName>
        <ecNumber evidence="2">2.7.11.1</ecNumber>
    </recommendedName>
</protein>
<evidence type="ECO:0000256" key="5">
    <source>
        <dbReference type="ARBA" id="ARBA00022729"/>
    </source>
</evidence>
<dbReference type="PANTHER" id="PTHR24363:SF0">
    <property type="entry name" value="SERINE_THREONINE KINASE LIKE DOMAIN CONTAINING 1"/>
    <property type="match status" value="1"/>
</dbReference>
<dbReference type="InterPro" id="IPR011009">
    <property type="entry name" value="Kinase-like_dom_sf"/>
</dbReference>
<dbReference type="STRING" id="65393.PCC7424_0941"/>
<keyword evidence="3 13" id="KW-0723">Serine/threonine-protein kinase</keyword>
<dbReference type="SMART" id="SM00220">
    <property type="entry name" value="S_TKc"/>
    <property type="match status" value="1"/>
</dbReference>
<dbReference type="OrthoDB" id="446586at2"/>
<evidence type="ECO:0000256" key="8">
    <source>
        <dbReference type="ARBA" id="ARBA00022840"/>
    </source>
</evidence>
<evidence type="ECO:0000256" key="1">
    <source>
        <dbReference type="ARBA" id="ARBA00010062"/>
    </source>
</evidence>
<evidence type="ECO:0000256" key="7">
    <source>
        <dbReference type="ARBA" id="ARBA00022777"/>
    </source>
</evidence>
<dbReference type="eggNOG" id="COG0515">
    <property type="taxonomic scope" value="Bacteria"/>
</dbReference>
<comment type="catalytic activity">
    <reaction evidence="10">
        <text>L-seryl-[protein] + ATP = O-phospho-L-seryl-[protein] + ADP + H(+)</text>
        <dbReference type="Rhea" id="RHEA:17989"/>
        <dbReference type="Rhea" id="RHEA-COMP:9863"/>
        <dbReference type="Rhea" id="RHEA-COMP:11604"/>
        <dbReference type="ChEBI" id="CHEBI:15378"/>
        <dbReference type="ChEBI" id="CHEBI:29999"/>
        <dbReference type="ChEBI" id="CHEBI:30616"/>
        <dbReference type="ChEBI" id="CHEBI:83421"/>
        <dbReference type="ChEBI" id="CHEBI:456216"/>
        <dbReference type="EC" id="2.7.11.1"/>
    </reaction>
</comment>
<dbReference type="PROSITE" id="PS50011">
    <property type="entry name" value="PROTEIN_KINASE_DOM"/>
    <property type="match status" value="1"/>
</dbReference>
<evidence type="ECO:0000256" key="2">
    <source>
        <dbReference type="ARBA" id="ARBA00012513"/>
    </source>
</evidence>
<proteinExistence type="inferred from homology"/>
<dbReference type="InterPro" id="IPR019734">
    <property type="entry name" value="TPR_rpt"/>
</dbReference>
<reference evidence="14" key="1">
    <citation type="journal article" date="2011" name="MBio">
        <title>Novel metabolic attributes of the genus Cyanothece, comprising a group of unicellular nitrogen-fixing Cyanobacteria.</title>
        <authorList>
            <person name="Bandyopadhyay A."/>
            <person name="Elvitigala T."/>
            <person name="Welsh E."/>
            <person name="Stockel J."/>
            <person name="Liberton M."/>
            <person name="Min H."/>
            <person name="Sherman L.A."/>
            <person name="Pakrasi H.B."/>
        </authorList>
    </citation>
    <scope>NUCLEOTIDE SEQUENCE [LARGE SCALE GENOMIC DNA]</scope>
    <source>
        <strain evidence="14">PCC 7424</strain>
    </source>
</reference>
<feature type="repeat" description="TPR" evidence="11">
    <location>
        <begin position="330"/>
        <end position="363"/>
    </location>
</feature>
<dbReference type="InterPro" id="IPR028082">
    <property type="entry name" value="Peripla_BP_I"/>
</dbReference>
<evidence type="ECO:0000256" key="6">
    <source>
        <dbReference type="ARBA" id="ARBA00022741"/>
    </source>
</evidence>
<evidence type="ECO:0000256" key="11">
    <source>
        <dbReference type="PROSITE-ProRule" id="PRU00339"/>
    </source>
</evidence>
<keyword evidence="14" id="KW-1185">Reference proteome</keyword>
<comment type="catalytic activity">
    <reaction evidence="9">
        <text>L-threonyl-[protein] + ATP = O-phospho-L-threonyl-[protein] + ADP + H(+)</text>
        <dbReference type="Rhea" id="RHEA:46608"/>
        <dbReference type="Rhea" id="RHEA-COMP:11060"/>
        <dbReference type="Rhea" id="RHEA-COMP:11605"/>
        <dbReference type="ChEBI" id="CHEBI:15378"/>
        <dbReference type="ChEBI" id="CHEBI:30013"/>
        <dbReference type="ChEBI" id="CHEBI:30616"/>
        <dbReference type="ChEBI" id="CHEBI:61977"/>
        <dbReference type="ChEBI" id="CHEBI:456216"/>
        <dbReference type="EC" id="2.7.11.1"/>
    </reaction>
</comment>
<dbReference type="PANTHER" id="PTHR24363">
    <property type="entry name" value="SERINE/THREONINE PROTEIN KINASE"/>
    <property type="match status" value="1"/>
</dbReference>
<keyword evidence="7 13" id="KW-0418">Kinase</keyword>
<dbReference type="CDD" id="cd14014">
    <property type="entry name" value="STKc_PknB_like"/>
    <property type="match status" value="1"/>
</dbReference>
<organism evidence="13 14">
    <name type="scientific">Gloeothece citriformis (strain PCC 7424)</name>
    <name type="common">Cyanothece sp. (strain PCC 7424)</name>
    <dbReference type="NCBI Taxonomy" id="65393"/>
    <lineage>
        <taxon>Bacteria</taxon>
        <taxon>Bacillati</taxon>
        <taxon>Cyanobacteriota</taxon>
        <taxon>Cyanophyceae</taxon>
        <taxon>Oscillatoriophycideae</taxon>
        <taxon>Chroococcales</taxon>
        <taxon>Aphanothecaceae</taxon>
        <taxon>Gloeothece</taxon>
        <taxon>Gloeothece citriformis</taxon>
    </lineage>
</organism>
<keyword evidence="5" id="KW-0732">Signal</keyword>
<dbReference type="GO" id="GO:0005524">
    <property type="term" value="F:ATP binding"/>
    <property type="evidence" value="ECO:0007669"/>
    <property type="project" value="UniProtKB-KW"/>
</dbReference>
<comment type="similarity">
    <text evidence="1">Belongs to the leucine-binding protein family.</text>
</comment>
<evidence type="ECO:0000259" key="12">
    <source>
        <dbReference type="PROSITE" id="PS50011"/>
    </source>
</evidence>
<dbReference type="EMBL" id="CP001291">
    <property type="protein sequence ID" value="ACK69397.1"/>
    <property type="molecule type" value="Genomic_DNA"/>
</dbReference>
<evidence type="ECO:0000256" key="3">
    <source>
        <dbReference type="ARBA" id="ARBA00022527"/>
    </source>
</evidence>
<dbReference type="Pfam" id="PF00069">
    <property type="entry name" value="Pkinase"/>
    <property type="match status" value="1"/>
</dbReference>
<dbReference type="GO" id="GO:0004674">
    <property type="term" value="F:protein serine/threonine kinase activity"/>
    <property type="evidence" value="ECO:0007669"/>
    <property type="project" value="UniProtKB-KW"/>
</dbReference>
<dbReference type="eggNOG" id="COG0683">
    <property type="taxonomic scope" value="Bacteria"/>
</dbReference>